<sequence>MKLNDALPNITVDPETYVVTANDKYHLRTKSKNTQIPRVKSPQADHVFVSEEAEEAVTAAIRHDIITFSIRQDIITCLIEEVMISCLIAAVTASLASSETKT</sequence>
<gene>
    <name evidence="1" type="ORF">MERR_LOCUS45636</name>
</gene>
<accession>A0A6D2L0W9</accession>
<name>A0A6D2L0W9_9BRAS</name>
<evidence type="ECO:0000313" key="1">
    <source>
        <dbReference type="EMBL" id="CAA7058400.1"/>
    </source>
</evidence>
<reference evidence="1" key="1">
    <citation type="submission" date="2020-01" db="EMBL/GenBank/DDBJ databases">
        <authorList>
            <person name="Mishra B."/>
        </authorList>
    </citation>
    <scope>NUCLEOTIDE SEQUENCE [LARGE SCALE GENOMIC DNA]</scope>
</reference>
<comment type="caution">
    <text evidence="1">The sequence shown here is derived from an EMBL/GenBank/DDBJ whole genome shotgun (WGS) entry which is preliminary data.</text>
</comment>
<proteinExistence type="predicted"/>
<evidence type="ECO:0000313" key="2">
    <source>
        <dbReference type="Proteomes" id="UP000467841"/>
    </source>
</evidence>
<dbReference type="Proteomes" id="UP000467841">
    <property type="component" value="Unassembled WGS sequence"/>
</dbReference>
<dbReference type="AlphaFoldDB" id="A0A6D2L0W9"/>
<protein>
    <submittedName>
        <fullName evidence="1">Uncharacterized protein</fullName>
    </submittedName>
</protein>
<keyword evidence="2" id="KW-1185">Reference proteome</keyword>
<organism evidence="1 2">
    <name type="scientific">Microthlaspi erraticum</name>
    <dbReference type="NCBI Taxonomy" id="1685480"/>
    <lineage>
        <taxon>Eukaryota</taxon>
        <taxon>Viridiplantae</taxon>
        <taxon>Streptophyta</taxon>
        <taxon>Embryophyta</taxon>
        <taxon>Tracheophyta</taxon>
        <taxon>Spermatophyta</taxon>
        <taxon>Magnoliopsida</taxon>
        <taxon>eudicotyledons</taxon>
        <taxon>Gunneridae</taxon>
        <taxon>Pentapetalae</taxon>
        <taxon>rosids</taxon>
        <taxon>malvids</taxon>
        <taxon>Brassicales</taxon>
        <taxon>Brassicaceae</taxon>
        <taxon>Coluteocarpeae</taxon>
        <taxon>Microthlaspi</taxon>
    </lineage>
</organism>
<dbReference type="EMBL" id="CACVBM020001718">
    <property type="protein sequence ID" value="CAA7058400.1"/>
    <property type="molecule type" value="Genomic_DNA"/>
</dbReference>